<dbReference type="SUPFAM" id="SSF54523">
    <property type="entry name" value="Pili subunits"/>
    <property type="match status" value="1"/>
</dbReference>
<reference evidence="4" key="1">
    <citation type="journal article" date="2019" name="Int. J. Syst. Evol. Microbiol.">
        <title>The Global Catalogue of Microorganisms (GCM) 10K type strain sequencing project: providing services to taxonomists for standard genome sequencing and annotation.</title>
        <authorList>
            <consortium name="The Broad Institute Genomics Platform"/>
            <consortium name="The Broad Institute Genome Sequencing Center for Infectious Disease"/>
            <person name="Wu L."/>
            <person name="Ma J."/>
        </authorList>
    </citation>
    <scope>NUCLEOTIDE SEQUENCE [LARGE SCALE GENOMIC DNA]</scope>
    <source>
        <strain evidence="4">NBRC 109341</strain>
    </source>
</reference>
<dbReference type="Pfam" id="PF07963">
    <property type="entry name" value="N_methyl"/>
    <property type="match status" value="1"/>
</dbReference>
<evidence type="ECO:0008006" key="5">
    <source>
        <dbReference type="Google" id="ProtNLM"/>
    </source>
</evidence>
<gene>
    <name evidence="3" type="ORF">GCM10007935_32110</name>
</gene>
<keyword evidence="2" id="KW-1133">Transmembrane helix</keyword>
<dbReference type="InterPro" id="IPR045584">
    <property type="entry name" value="Pilin-like"/>
</dbReference>
<sequence length="245" mass="26372">MKQPVRGFTLIELLVAVAAMAVLTLMSWRAIDGMVRTRSLTEDRGEALSRIQATLGQWKADLDALVDTEELTPLSFDGRLLRLTRRDAADQPLHSQGVRVVAWVLGPPEADGTPRWMRWQSAPLRQRDELARAWQAAQTWSDSGALPTSDEVPPDSPTTDGPTASAGSASALATLPATTWQIYYHRGQSWGNPLSAEGSSTGDATSASDVRWPDGVRLVLALPGGQGFAGTLTSDWVRPTLKAGS</sequence>
<dbReference type="NCBIfam" id="TIGR02532">
    <property type="entry name" value="IV_pilin_GFxxxE"/>
    <property type="match status" value="1"/>
</dbReference>
<comment type="caution">
    <text evidence="3">The sequence shown here is derived from an EMBL/GenBank/DDBJ whole genome shotgun (WGS) entry which is preliminary data.</text>
</comment>
<evidence type="ECO:0000313" key="3">
    <source>
        <dbReference type="EMBL" id="GLS15774.1"/>
    </source>
</evidence>
<protein>
    <recommendedName>
        <fullName evidence="5">Prepilin-type N-terminal cleavage/methylation domain-containing protein</fullName>
    </recommendedName>
</protein>
<feature type="compositionally biased region" description="Low complexity" evidence="1">
    <location>
        <begin position="158"/>
        <end position="168"/>
    </location>
</feature>
<feature type="transmembrane region" description="Helical" evidence="2">
    <location>
        <begin position="7"/>
        <end position="28"/>
    </location>
</feature>
<evidence type="ECO:0000256" key="1">
    <source>
        <dbReference type="SAM" id="MobiDB-lite"/>
    </source>
</evidence>
<dbReference type="PROSITE" id="PS00409">
    <property type="entry name" value="PROKAR_NTER_METHYL"/>
    <property type="match status" value="1"/>
</dbReference>
<organism evidence="3 4">
    <name type="scientific">Hydrogenophaga electricum</name>
    <dbReference type="NCBI Taxonomy" id="1230953"/>
    <lineage>
        <taxon>Bacteria</taxon>
        <taxon>Pseudomonadati</taxon>
        <taxon>Pseudomonadota</taxon>
        <taxon>Betaproteobacteria</taxon>
        <taxon>Burkholderiales</taxon>
        <taxon>Comamonadaceae</taxon>
        <taxon>Hydrogenophaga</taxon>
    </lineage>
</organism>
<name>A0ABQ6C6N2_9BURK</name>
<evidence type="ECO:0000256" key="2">
    <source>
        <dbReference type="SAM" id="Phobius"/>
    </source>
</evidence>
<keyword evidence="2" id="KW-0812">Transmembrane</keyword>
<keyword evidence="4" id="KW-1185">Reference proteome</keyword>
<dbReference type="RefSeq" id="WP_284308601.1">
    <property type="nucleotide sequence ID" value="NZ_BSPB01000033.1"/>
</dbReference>
<proteinExistence type="predicted"/>
<accession>A0ABQ6C6N2</accession>
<keyword evidence="2" id="KW-0472">Membrane</keyword>
<dbReference type="InterPro" id="IPR012902">
    <property type="entry name" value="N_methyl_site"/>
</dbReference>
<feature type="region of interest" description="Disordered" evidence="1">
    <location>
        <begin position="136"/>
        <end position="168"/>
    </location>
</feature>
<dbReference type="Proteomes" id="UP001156903">
    <property type="component" value="Unassembled WGS sequence"/>
</dbReference>
<dbReference type="EMBL" id="BSPB01000033">
    <property type="protein sequence ID" value="GLS15774.1"/>
    <property type="molecule type" value="Genomic_DNA"/>
</dbReference>
<evidence type="ECO:0000313" key="4">
    <source>
        <dbReference type="Proteomes" id="UP001156903"/>
    </source>
</evidence>